<proteinExistence type="predicted"/>
<comment type="caution">
    <text evidence="1">The sequence shown here is derived from an EMBL/GenBank/DDBJ whole genome shotgun (WGS) entry which is preliminary data.</text>
</comment>
<name>A0AAP0K2Q1_9MAGN</name>
<protein>
    <submittedName>
        <fullName evidence="1">Uncharacterized protein</fullName>
    </submittedName>
</protein>
<dbReference type="Proteomes" id="UP001420932">
    <property type="component" value="Unassembled WGS sequence"/>
</dbReference>
<accession>A0AAP0K2Q1</accession>
<evidence type="ECO:0000313" key="1">
    <source>
        <dbReference type="EMBL" id="KAK9143537.1"/>
    </source>
</evidence>
<organism evidence="1 2">
    <name type="scientific">Stephania yunnanensis</name>
    <dbReference type="NCBI Taxonomy" id="152371"/>
    <lineage>
        <taxon>Eukaryota</taxon>
        <taxon>Viridiplantae</taxon>
        <taxon>Streptophyta</taxon>
        <taxon>Embryophyta</taxon>
        <taxon>Tracheophyta</taxon>
        <taxon>Spermatophyta</taxon>
        <taxon>Magnoliopsida</taxon>
        <taxon>Ranunculales</taxon>
        <taxon>Menispermaceae</taxon>
        <taxon>Menispermoideae</taxon>
        <taxon>Cissampelideae</taxon>
        <taxon>Stephania</taxon>
    </lineage>
</organism>
<gene>
    <name evidence="1" type="ORF">Syun_012937</name>
</gene>
<evidence type="ECO:0000313" key="2">
    <source>
        <dbReference type="Proteomes" id="UP001420932"/>
    </source>
</evidence>
<dbReference type="EMBL" id="JBBNAF010000005">
    <property type="protein sequence ID" value="KAK9143537.1"/>
    <property type="molecule type" value="Genomic_DNA"/>
</dbReference>
<dbReference type="AlphaFoldDB" id="A0AAP0K2Q1"/>
<reference evidence="1 2" key="1">
    <citation type="submission" date="2024-01" db="EMBL/GenBank/DDBJ databases">
        <title>Genome assemblies of Stephania.</title>
        <authorList>
            <person name="Yang L."/>
        </authorList>
    </citation>
    <scope>NUCLEOTIDE SEQUENCE [LARGE SCALE GENOMIC DNA]</scope>
    <source>
        <strain evidence="1">YNDBR</strain>
        <tissue evidence="1">Leaf</tissue>
    </source>
</reference>
<keyword evidence="2" id="KW-1185">Reference proteome</keyword>
<sequence>MHQSRFYNYIYQSINQSIIQFLLTSHCTITSTSSSLTSCRIKEEKQGAPN</sequence>